<dbReference type="GO" id="GO:0005634">
    <property type="term" value="C:nucleus"/>
    <property type="evidence" value="ECO:0007669"/>
    <property type="project" value="TreeGrafter"/>
</dbReference>
<gene>
    <name evidence="2" type="ORF">GW7_18442</name>
</gene>
<proteinExistence type="predicted"/>
<dbReference type="PROSITE" id="PS50838">
    <property type="entry name" value="MAGE"/>
    <property type="match status" value="1"/>
</dbReference>
<organism evidence="2 3">
    <name type="scientific">Heterocephalus glaber</name>
    <name type="common">Naked mole rat</name>
    <dbReference type="NCBI Taxonomy" id="10181"/>
    <lineage>
        <taxon>Eukaryota</taxon>
        <taxon>Metazoa</taxon>
        <taxon>Chordata</taxon>
        <taxon>Craniata</taxon>
        <taxon>Vertebrata</taxon>
        <taxon>Euteleostomi</taxon>
        <taxon>Mammalia</taxon>
        <taxon>Eutheria</taxon>
        <taxon>Euarchontoglires</taxon>
        <taxon>Glires</taxon>
        <taxon>Rodentia</taxon>
        <taxon>Hystricomorpha</taxon>
        <taxon>Bathyergidae</taxon>
        <taxon>Heterocephalus</taxon>
    </lineage>
</organism>
<feature type="domain" description="MAGE" evidence="1">
    <location>
        <begin position="1"/>
        <end position="101"/>
    </location>
</feature>
<dbReference type="AlphaFoldDB" id="G5B971"/>
<dbReference type="InterPro" id="IPR037445">
    <property type="entry name" value="MAGE"/>
</dbReference>
<dbReference type="SMART" id="SM01373">
    <property type="entry name" value="MAGE"/>
    <property type="match status" value="1"/>
</dbReference>
<dbReference type="InParanoid" id="G5B971"/>
<dbReference type="InterPro" id="IPR041899">
    <property type="entry name" value="MAGE_WH2"/>
</dbReference>
<dbReference type="InterPro" id="IPR002190">
    <property type="entry name" value="MHD_dom"/>
</dbReference>
<dbReference type="InterPro" id="IPR041898">
    <property type="entry name" value="MAGE_WH1"/>
</dbReference>
<evidence type="ECO:0000313" key="2">
    <source>
        <dbReference type="EMBL" id="EHB05832.1"/>
    </source>
</evidence>
<evidence type="ECO:0000259" key="1">
    <source>
        <dbReference type="PROSITE" id="PS50838"/>
    </source>
</evidence>
<dbReference type="Gene3D" id="1.10.10.1210">
    <property type="entry name" value="MAGE homology domain, winged helix WH2 motif"/>
    <property type="match status" value="1"/>
</dbReference>
<sequence>MEMFFCFDVKEVDPKSHCYGVFIKLGPTYDGIGSDEESMPKTSMLILVLGLIFMKGNCATEEEVQEAVNLIGIYSAKDYFLFGAPRELITEEFKEKYLDYQ</sequence>
<dbReference type="PANTHER" id="PTHR11736:SF145">
    <property type="entry name" value="MELANOMA-ASSOCIATED ANTIGEN B16"/>
    <property type="match status" value="1"/>
</dbReference>
<dbReference type="Proteomes" id="UP000006813">
    <property type="component" value="Unassembled WGS sequence"/>
</dbReference>
<name>G5B971_HETGA</name>
<protein>
    <submittedName>
        <fullName evidence="2">Melanoma-associated antigen B16</fullName>
    </submittedName>
</protein>
<evidence type="ECO:0000313" key="3">
    <source>
        <dbReference type="Proteomes" id="UP000006813"/>
    </source>
</evidence>
<dbReference type="STRING" id="10181.G5B971"/>
<dbReference type="Gene3D" id="1.10.10.1200">
    <property type="entry name" value="MAGE homology domain, winged helix WH1 motif"/>
    <property type="match status" value="1"/>
</dbReference>
<accession>G5B971</accession>
<dbReference type="GO" id="GO:0000122">
    <property type="term" value="P:negative regulation of transcription by RNA polymerase II"/>
    <property type="evidence" value="ECO:0007669"/>
    <property type="project" value="TreeGrafter"/>
</dbReference>
<reference evidence="2 3" key="1">
    <citation type="journal article" date="2011" name="Nature">
        <title>Genome sequencing reveals insights into physiology and longevity of the naked mole rat.</title>
        <authorList>
            <person name="Kim E.B."/>
            <person name="Fang X."/>
            <person name="Fushan A.A."/>
            <person name="Huang Z."/>
            <person name="Lobanov A.V."/>
            <person name="Han L."/>
            <person name="Marino S.M."/>
            <person name="Sun X."/>
            <person name="Turanov A.A."/>
            <person name="Yang P."/>
            <person name="Yim S.H."/>
            <person name="Zhao X."/>
            <person name="Kasaikina M.V."/>
            <person name="Stoletzki N."/>
            <person name="Peng C."/>
            <person name="Polak P."/>
            <person name="Xiong Z."/>
            <person name="Kiezun A."/>
            <person name="Zhu Y."/>
            <person name="Chen Y."/>
            <person name="Kryukov G.V."/>
            <person name="Zhang Q."/>
            <person name="Peshkin L."/>
            <person name="Yang L."/>
            <person name="Bronson R.T."/>
            <person name="Buffenstein R."/>
            <person name="Wang B."/>
            <person name="Han C."/>
            <person name="Li Q."/>
            <person name="Chen L."/>
            <person name="Zhao W."/>
            <person name="Sunyaev S.R."/>
            <person name="Park T.J."/>
            <person name="Zhang G."/>
            <person name="Wang J."/>
            <person name="Gladyshev V.N."/>
        </authorList>
    </citation>
    <scope>NUCLEOTIDE SEQUENCE [LARGE SCALE GENOMIC DNA]</scope>
</reference>
<dbReference type="EMBL" id="JH169046">
    <property type="protein sequence ID" value="EHB05832.1"/>
    <property type="molecule type" value="Genomic_DNA"/>
</dbReference>
<dbReference type="PANTHER" id="PTHR11736">
    <property type="entry name" value="MELANOMA-ASSOCIATED ANTIGEN MAGE ANTIGEN"/>
    <property type="match status" value="1"/>
</dbReference>